<keyword evidence="14" id="KW-1185">Reference proteome</keyword>
<evidence type="ECO:0000313" key="14">
    <source>
        <dbReference type="Proteomes" id="UP000000305"/>
    </source>
</evidence>
<keyword evidence="6 9" id="KW-0479">Metal-binding</keyword>
<sequence>MSISMKKRKLHEDEDDSRPTKIVSTSSSNNNKQIIYILPDCIGPRRLEIMEKSVDKMGLTLSTRMIANVTHVLSELETKEDVLESKEFSIFKSWKGYILHAKWLAECLRCHSLVSETGFLLPSIPSHEKKADDVVPHVEIPLYPIPEFDLKTFNECIPERKAIFDHQNKEIAAALDLLSEYWETCQQTKTDENRALAFARAAAAIKCLPFKATNSQQLKGIKGLGNGHALRVATQILESGYCPEVEEKRNDKKFLSLQIFCKVYGVGPSIAEKWYAQGLRTVEDVKKLDQQDIANNDMIAHGVAFYDDLNRPLLRAEAENTYKYITDLAKLILPSVVTSMNGGFLRGKSSGHDLDVLFSYPEREDGDYGLIAAVLDELNKKGLVVWSRATHTDGPRKVIEINSSPLSSGSTKEHLPTMMIIFKYPLDDRFDEFERRDFSGERNLGPFQLANSNRQWRAVRVDLVGSTNAQYPYAQIGWTGSKQYNRSLRQYAKDSLNYSLSSMGLHDNGQNRWIAAQTEQDVFHHLKLTYREPWERNF</sequence>
<dbReference type="InterPro" id="IPR036420">
    <property type="entry name" value="BRCT_dom_sf"/>
</dbReference>
<dbReference type="InParanoid" id="E9HD36"/>
<dbReference type="PANTHER" id="PTHR11276:SF40">
    <property type="entry name" value="BRCT DOMAIN-CONTAINING PROTEIN"/>
    <property type="match status" value="1"/>
</dbReference>
<comment type="similarity">
    <text evidence="3 9">Belongs to the DNA polymerase type-X family.</text>
</comment>
<feature type="region of interest" description="Disordered" evidence="11">
    <location>
        <begin position="1"/>
        <end position="26"/>
    </location>
</feature>
<dbReference type="InterPro" id="IPR029398">
    <property type="entry name" value="PolB_thumb"/>
</dbReference>
<accession>E9HD36</accession>
<dbReference type="InterPro" id="IPR043519">
    <property type="entry name" value="NT_sf"/>
</dbReference>
<dbReference type="Gene3D" id="3.30.210.10">
    <property type="entry name" value="DNA polymerase, thumb domain"/>
    <property type="match status" value="1"/>
</dbReference>
<dbReference type="FunFam" id="1.10.150.20:FF:000010">
    <property type="entry name" value="DNA polymerase lambda"/>
    <property type="match status" value="1"/>
</dbReference>
<dbReference type="Pfam" id="PF14791">
    <property type="entry name" value="DNA_pol_B_thumb"/>
    <property type="match status" value="1"/>
</dbReference>
<dbReference type="InterPro" id="IPR027421">
    <property type="entry name" value="DNA_pol_lamdba_lyase_dom_sf"/>
</dbReference>
<evidence type="ECO:0000256" key="11">
    <source>
        <dbReference type="SAM" id="MobiDB-lite"/>
    </source>
</evidence>
<evidence type="ECO:0000256" key="1">
    <source>
        <dbReference type="ARBA" id="ARBA00001946"/>
    </source>
</evidence>
<dbReference type="GO" id="GO:0046872">
    <property type="term" value="F:metal ion binding"/>
    <property type="evidence" value="ECO:0007669"/>
    <property type="project" value="UniProtKB-UniRule"/>
</dbReference>
<dbReference type="Gene3D" id="3.40.50.10190">
    <property type="entry name" value="BRCT domain"/>
    <property type="match status" value="1"/>
</dbReference>
<dbReference type="GO" id="GO:0006303">
    <property type="term" value="P:double-strand break repair via nonhomologous end joining"/>
    <property type="evidence" value="ECO:0000318"/>
    <property type="project" value="GO_Central"/>
</dbReference>
<dbReference type="FunFam" id="3.30.210.10:FF:000005">
    <property type="entry name" value="DNA polymerase IV"/>
    <property type="match status" value="1"/>
</dbReference>
<keyword evidence="8 9" id="KW-0539">Nucleus</keyword>
<evidence type="ECO:0000256" key="4">
    <source>
        <dbReference type="ARBA" id="ARBA00022679"/>
    </source>
</evidence>
<keyword evidence="7 9" id="KW-0460">Magnesium</keyword>
<dbReference type="InterPro" id="IPR001726">
    <property type="entry name" value="TdT/Mu"/>
</dbReference>
<feature type="domain" description="BRCT" evidence="12">
    <location>
        <begin position="50"/>
        <end position="121"/>
    </location>
</feature>
<dbReference type="InterPro" id="IPR010996">
    <property type="entry name" value="HHH_MUS81"/>
</dbReference>
<dbReference type="Gene3D" id="3.30.460.10">
    <property type="entry name" value="Beta Polymerase, domain 2"/>
    <property type="match status" value="1"/>
</dbReference>
<dbReference type="SUPFAM" id="SSF47802">
    <property type="entry name" value="DNA polymerase beta, N-terminal domain-like"/>
    <property type="match status" value="1"/>
</dbReference>
<dbReference type="PROSITE" id="PS50172">
    <property type="entry name" value="BRCT"/>
    <property type="match status" value="1"/>
</dbReference>
<evidence type="ECO:0000313" key="13">
    <source>
        <dbReference type="EMBL" id="EFX70357.1"/>
    </source>
</evidence>
<dbReference type="InterPro" id="IPR001357">
    <property type="entry name" value="BRCT_dom"/>
</dbReference>
<dbReference type="Gene3D" id="1.10.150.110">
    <property type="entry name" value="DNA polymerase beta, N-terminal domain-like"/>
    <property type="match status" value="1"/>
</dbReference>
<keyword evidence="4 9" id="KW-0808">Transferase</keyword>
<dbReference type="InterPro" id="IPR037160">
    <property type="entry name" value="DNA_Pol_thumb_sf"/>
</dbReference>
<dbReference type="InterPro" id="IPR019843">
    <property type="entry name" value="DNA_pol-X_BS"/>
</dbReference>
<evidence type="ECO:0000256" key="9">
    <source>
        <dbReference type="PIRNR" id="PIRNR000817"/>
    </source>
</evidence>
<dbReference type="InterPro" id="IPR018944">
    <property type="entry name" value="DNA_pol_lambd_fingers_domain"/>
</dbReference>
<name>E9HD36_DAPPU</name>
<evidence type="ECO:0000259" key="12">
    <source>
        <dbReference type="PROSITE" id="PS50172"/>
    </source>
</evidence>
<evidence type="ECO:0000256" key="5">
    <source>
        <dbReference type="ARBA" id="ARBA00022695"/>
    </source>
</evidence>
<dbReference type="eggNOG" id="KOG2534">
    <property type="taxonomic scope" value="Eukaryota"/>
</dbReference>
<evidence type="ECO:0000256" key="8">
    <source>
        <dbReference type="ARBA" id="ARBA00023242"/>
    </source>
</evidence>
<dbReference type="PIRSF" id="PIRSF000817">
    <property type="entry name" value="DNA_NT"/>
    <property type="match status" value="1"/>
</dbReference>
<dbReference type="KEGG" id="dpx:DAPPUDRAFT_300508"/>
<dbReference type="PhylomeDB" id="E9HD36"/>
<dbReference type="GO" id="GO:0003887">
    <property type="term" value="F:DNA-directed DNA polymerase activity"/>
    <property type="evidence" value="ECO:0000318"/>
    <property type="project" value="GO_Central"/>
</dbReference>
<reference evidence="13 14" key="1">
    <citation type="journal article" date="2011" name="Science">
        <title>The ecoresponsive genome of Daphnia pulex.</title>
        <authorList>
            <person name="Colbourne J.K."/>
            <person name="Pfrender M.E."/>
            <person name="Gilbert D."/>
            <person name="Thomas W.K."/>
            <person name="Tucker A."/>
            <person name="Oakley T.H."/>
            <person name="Tokishita S."/>
            <person name="Aerts A."/>
            <person name="Arnold G.J."/>
            <person name="Basu M.K."/>
            <person name="Bauer D.J."/>
            <person name="Caceres C.E."/>
            <person name="Carmel L."/>
            <person name="Casola C."/>
            <person name="Choi J.H."/>
            <person name="Detter J.C."/>
            <person name="Dong Q."/>
            <person name="Dusheyko S."/>
            <person name="Eads B.D."/>
            <person name="Frohlich T."/>
            <person name="Geiler-Samerotte K.A."/>
            <person name="Gerlach D."/>
            <person name="Hatcher P."/>
            <person name="Jogdeo S."/>
            <person name="Krijgsveld J."/>
            <person name="Kriventseva E.V."/>
            <person name="Kultz D."/>
            <person name="Laforsch C."/>
            <person name="Lindquist E."/>
            <person name="Lopez J."/>
            <person name="Manak J.R."/>
            <person name="Muller J."/>
            <person name="Pangilinan J."/>
            <person name="Patwardhan R.P."/>
            <person name="Pitluck S."/>
            <person name="Pritham E.J."/>
            <person name="Rechtsteiner A."/>
            <person name="Rho M."/>
            <person name="Rogozin I.B."/>
            <person name="Sakarya O."/>
            <person name="Salamov A."/>
            <person name="Schaack S."/>
            <person name="Shapiro H."/>
            <person name="Shiga Y."/>
            <person name="Skalitzky C."/>
            <person name="Smith Z."/>
            <person name="Souvorov A."/>
            <person name="Sung W."/>
            <person name="Tang Z."/>
            <person name="Tsuchiya D."/>
            <person name="Tu H."/>
            <person name="Vos H."/>
            <person name="Wang M."/>
            <person name="Wolf Y.I."/>
            <person name="Yamagata H."/>
            <person name="Yamada T."/>
            <person name="Ye Y."/>
            <person name="Shaw J.R."/>
            <person name="Andrews J."/>
            <person name="Crease T.J."/>
            <person name="Tang H."/>
            <person name="Lucas S.M."/>
            <person name="Robertson H.M."/>
            <person name="Bork P."/>
            <person name="Koonin E.V."/>
            <person name="Zdobnov E.M."/>
            <person name="Grigoriev I.V."/>
            <person name="Lynch M."/>
            <person name="Boore J.L."/>
        </authorList>
    </citation>
    <scope>NUCLEOTIDE SEQUENCE [LARGE SCALE GENOMIC DNA]</scope>
</reference>
<dbReference type="Pfam" id="PF14716">
    <property type="entry name" value="HHH_8"/>
    <property type="match status" value="1"/>
</dbReference>
<dbReference type="STRING" id="6669.E9HD36"/>
<evidence type="ECO:0000256" key="2">
    <source>
        <dbReference type="ARBA" id="ARBA00004123"/>
    </source>
</evidence>
<dbReference type="EMBL" id="GL732622">
    <property type="protein sequence ID" value="EFX70357.1"/>
    <property type="molecule type" value="Genomic_DNA"/>
</dbReference>
<comment type="cofactor">
    <cofactor evidence="1 10">
        <name>Mg(2+)</name>
        <dbReference type="ChEBI" id="CHEBI:18420"/>
    </cofactor>
</comment>
<evidence type="ECO:0000256" key="3">
    <source>
        <dbReference type="ARBA" id="ARBA00008323"/>
    </source>
</evidence>
<dbReference type="HOGENOM" id="CLU_008698_0_0_1"/>
<dbReference type="AlphaFoldDB" id="E9HD36"/>
<dbReference type="GO" id="GO:0005634">
    <property type="term" value="C:nucleus"/>
    <property type="evidence" value="ECO:0000318"/>
    <property type="project" value="GO_Central"/>
</dbReference>
<dbReference type="InterPro" id="IPR002054">
    <property type="entry name" value="DNA-dir_DNA_pol_X"/>
</dbReference>
<evidence type="ECO:0000256" key="7">
    <source>
        <dbReference type="ARBA" id="ARBA00022842"/>
    </source>
</evidence>
<dbReference type="SUPFAM" id="SSF52113">
    <property type="entry name" value="BRCT domain"/>
    <property type="match status" value="1"/>
</dbReference>
<evidence type="ECO:0000256" key="10">
    <source>
        <dbReference type="PIRSR" id="PIRSR000817-1"/>
    </source>
</evidence>
<dbReference type="InterPro" id="IPR022312">
    <property type="entry name" value="DNA_pol_X"/>
</dbReference>
<dbReference type="OMA" id="THICTES"/>
<dbReference type="GO" id="GO:0003677">
    <property type="term" value="F:DNA binding"/>
    <property type="evidence" value="ECO:0007669"/>
    <property type="project" value="UniProtKB-UniRule"/>
</dbReference>
<dbReference type="PANTHER" id="PTHR11276">
    <property type="entry name" value="DNA POLYMERASE TYPE-X FAMILY MEMBER"/>
    <property type="match status" value="1"/>
</dbReference>
<feature type="binding site" evidence="10">
    <location>
        <position position="353"/>
    </location>
    <ligand>
        <name>Mg(2+)</name>
        <dbReference type="ChEBI" id="CHEBI:18420"/>
    </ligand>
</feature>
<feature type="binding site" evidence="10">
    <location>
        <position position="462"/>
    </location>
    <ligand>
        <name>Mg(2+)</name>
        <dbReference type="ChEBI" id="CHEBI:18420"/>
    </ligand>
</feature>
<feature type="binding site" evidence="10">
    <location>
        <position position="355"/>
    </location>
    <ligand>
        <name>Mg(2+)</name>
        <dbReference type="ChEBI" id="CHEBI:18420"/>
    </ligand>
</feature>
<proteinExistence type="inferred from homology"/>
<dbReference type="PRINTS" id="PR00869">
    <property type="entry name" value="DNAPOLX"/>
</dbReference>
<dbReference type="Proteomes" id="UP000000305">
    <property type="component" value="Unassembled WGS sequence"/>
</dbReference>
<dbReference type="Pfam" id="PF10391">
    <property type="entry name" value="DNA_pol_lambd_f"/>
    <property type="match status" value="1"/>
</dbReference>
<dbReference type="OrthoDB" id="205514at2759"/>
<dbReference type="CDD" id="cd00027">
    <property type="entry name" value="BRCT"/>
    <property type="match status" value="1"/>
</dbReference>
<dbReference type="Gene3D" id="1.10.150.20">
    <property type="entry name" value="5' to 3' exonuclease, C-terminal subdomain"/>
    <property type="match status" value="1"/>
</dbReference>
<gene>
    <name evidence="13" type="ORF">DAPPUDRAFT_300508</name>
</gene>
<dbReference type="SUPFAM" id="SSF81301">
    <property type="entry name" value="Nucleotidyltransferase"/>
    <property type="match status" value="1"/>
</dbReference>
<keyword evidence="5 9" id="KW-0548">Nucleotidyltransferase</keyword>
<organism evidence="13 14">
    <name type="scientific">Daphnia pulex</name>
    <name type="common">Water flea</name>
    <dbReference type="NCBI Taxonomy" id="6669"/>
    <lineage>
        <taxon>Eukaryota</taxon>
        <taxon>Metazoa</taxon>
        <taxon>Ecdysozoa</taxon>
        <taxon>Arthropoda</taxon>
        <taxon>Crustacea</taxon>
        <taxon>Branchiopoda</taxon>
        <taxon>Diplostraca</taxon>
        <taxon>Cladocera</taxon>
        <taxon>Anomopoda</taxon>
        <taxon>Daphniidae</taxon>
        <taxon>Daphnia</taxon>
    </lineage>
</organism>
<dbReference type="SMART" id="SM00483">
    <property type="entry name" value="POLXc"/>
    <property type="match status" value="1"/>
</dbReference>
<dbReference type="PROSITE" id="PS00522">
    <property type="entry name" value="DNA_POLYMERASE_X"/>
    <property type="match status" value="1"/>
</dbReference>
<protein>
    <recommendedName>
        <fullName evidence="12">BRCT domain-containing protein</fullName>
    </recommendedName>
</protein>
<comment type="subcellular location">
    <subcellularLocation>
        <location evidence="2 9">Nucleus</location>
    </subcellularLocation>
</comment>
<dbReference type="SUPFAM" id="SSF81585">
    <property type="entry name" value="PsbU/PolX domain-like"/>
    <property type="match status" value="1"/>
</dbReference>
<evidence type="ECO:0000256" key="6">
    <source>
        <dbReference type="ARBA" id="ARBA00022723"/>
    </source>
</evidence>
<dbReference type="PRINTS" id="PR00871">
    <property type="entry name" value="DNAPOLXTDT"/>
</dbReference>